<name>A0ABN7SLP7_OIKDI</name>
<accession>A0ABN7SLP7</accession>
<dbReference type="EMBL" id="OU015566">
    <property type="protein sequence ID" value="CAG5103990.1"/>
    <property type="molecule type" value="Genomic_DNA"/>
</dbReference>
<keyword evidence="1" id="KW-0732">Signal</keyword>
<evidence type="ECO:0000256" key="1">
    <source>
        <dbReference type="SAM" id="SignalP"/>
    </source>
</evidence>
<evidence type="ECO:0000313" key="2">
    <source>
        <dbReference type="EMBL" id="CAG5103990.1"/>
    </source>
</evidence>
<organism evidence="2 3">
    <name type="scientific">Oikopleura dioica</name>
    <name type="common">Tunicate</name>
    <dbReference type="NCBI Taxonomy" id="34765"/>
    <lineage>
        <taxon>Eukaryota</taxon>
        <taxon>Metazoa</taxon>
        <taxon>Chordata</taxon>
        <taxon>Tunicata</taxon>
        <taxon>Appendicularia</taxon>
        <taxon>Copelata</taxon>
        <taxon>Oikopleuridae</taxon>
        <taxon>Oikopleura</taxon>
    </lineage>
</organism>
<feature type="signal peptide" evidence="1">
    <location>
        <begin position="1"/>
        <end position="15"/>
    </location>
</feature>
<gene>
    <name evidence="2" type="ORF">OKIOD_LOCUS9798</name>
</gene>
<sequence length="230" mass="26657">MKICTNLASLSFVFATPGTFPWIEDNGIDIQQGSRGIINLPIYEYEYEEDNSTSNERGAIQPDAKLNKMIANARDWIEAYAKDYRKKEKLIKVVDKIDVKFNNALKAKLCAYPENSRSLGEFERFEDDYYEFEIEEAMEEDSDPTGSALILARGKKKIDPIEKALKFKKGLDRWRNNYINQDCEKAVRLPTLSQKLYLTFETAIISQKSSKADYRLHKRQRKLSVIEPSF</sequence>
<dbReference type="Proteomes" id="UP001158576">
    <property type="component" value="Chromosome 1"/>
</dbReference>
<protein>
    <submittedName>
        <fullName evidence="2">Oidioi.mRNA.OKI2018_I69.chr1.g1033.t1.cds</fullName>
    </submittedName>
</protein>
<keyword evidence="3" id="KW-1185">Reference proteome</keyword>
<feature type="chain" id="PRO_5046418176" evidence="1">
    <location>
        <begin position="16"/>
        <end position="230"/>
    </location>
</feature>
<proteinExistence type="predicted"/>
<reference evidence="2 3" key="1">
    <citation type="submission" date="2021-04" db="EMBL/GenBank/DDBJ databases">
        <authorList>
            <person name="Bliznina A."/>
        </authorList>
    </citation>
    <scope>NUCLEOTIDE SEQUENCE [LARGE SCALE GENOMIC DNA]</scope>
</reference>
<evidence type="ECO:0000313" key="3">
    <source>
        <dbReference type="Proteomes" id="UP001158576"/>
    </source>
</evidence>